<dbReference type="PROSITE" id="PS01022">
    <property type="entry name" value="PTR2_1"/>
    <property type="match status" value="1"/>
</dbReference>
<dbReference type="AlphaFoldDB" id="A0AAD4JMG4"/>
<dbReference type="GO" id="GO:0022857">
    <property type="term" value="F:transmembrane transporter activity"/>
    <property type="evidence" value="ECO:0007669"/>
    <property type="project" value="InterPro"/>
</dbReference>
<comment type="caution">
    <text evidence="9">The sequence shown here is derived from an EMBL/GenBank/DDBJ whole genome shotgun (WGS) entry which is preliminary data.</text>
</comment>
<feature type="transmembrane region" description="Helical" evidence="8">
    <location>
        <begin position="372"/>
        <end position="392"/>
    </location>
</feature>
<sequence length="566" mass="61525">MAALHAGGNTSLSSDGETPPPAAVHRHQGGWGATSFIIATVFGLTLAGGWSANLIVFLINEFNIKRIDAAQISNVVAGCISFFPVVGAVVADSLLGCFSVIWISSLISLLGLILLLLIVAVESLNPPACQPASNFCPTPSTTQYAVLYSAIALASIGLGGFRFTLATMGANQFHKIKHQSTFFNWYFFSFYGASLIASTGIVYVEDNLGWRWGFGICIASNVLALALFIAAAPYYLRDKPRGSPFTGLLRVAVASIRKRKALISSQPKDYYYGDDVHIHGADADIPPTNWFRQLNRAALKTEGDILISNGSSIATPWKLCSVQQVEDLKSIIRILPLWSSSIFLGTPIGVQLSLTVLQALAADRRLSRRFQFPAGSVPVFSFASTAIGLALINHCFRPMWKKTAGKNPTPLQQIGIGHVFNIASMAVSALVESRRRSSAVSGHLMSVVWLVPQMVVVGIGEAFHFPGQVGLYYQEFPTCLKSLSTAMVAMLIGVAFYLSTAVLAFIRRITDWLPDDINKGRVDYVYWVMVVIGIINFAYFLLISWSYQYKNGEVVNKDQIVSGEEA</sequence>
<accession>A0AAD4JMG4</accession>
<feature type="transmembrane region" description="Helical" evidence="8">
    <location>
        <begin position="526"/>
        <end position="547"/>
    </location>
</feature>
<organism evidence="9 10">
    <name type="scientific">Perilla frutescens var. hirtella</name>
    <name type="common">Perilla citriodora</name>
    <name type="synonym">Perilla setoyensis</name>
    <dbReference type="NCBI Taxonomy" id="608512"/>
    <lineage>
        <taxon>Eukaryota</taxon>
        <taxon>Viridiplantae</taxon>
        <taxon>Streptophyta</taxon>
        <taxon>Embryophyta</taxon>
        <taxon>Tracheophyta</taxon>
        <taxon>Spermatophyta</taxon>
        <taxon>Magnoliopsida</taxon>
        <taxon>eudicotyledons</taxon>
        <taxon>Gunneridae</taxon>
        <taxon>Pentapetalae</taxon>
        <taxon>asterids</taxon>
        <taxon>lamiids</taxon>
        <taxon>Lamiales</taxon>
        <taxon>Lamiaceae</taxon>
        <taxon>Nepetoideae</taxon>
        <taxon>Elsholtzieae</taxon>
        <taxon>Perilla</taxon>
    </lineage>
</organism>
<dbReference type="Pfam" id="PF00854">
    <property type="entry name" value="PTR2"/>
    <property type="match status" value="1"/>
</dbReference>
<dbReference type="InterPro" id="IPR000109">
    <property type="entry name" value="POT_fam"/>
</dbReference>
<comment type="similarity">
    <text evidence="2">Belongs to the major facilitator superfamily. Proton-dependent oligopeptide transporter (POT/PTR) (TC 2.A.17) family.</text>
</comment>
<feature type="transmembrane region" description="Helical" evidence="8">
    <location>
        <begin position="412"/>
        <end position="431"/>
    </location>
</feature>
<dbReference type="Proteomes" id="UP001190926">
    <property type="component" value="Unassembled WGS sequence"/>
</dbReference>
<dbReference type="EMBL" id="SDAM02000019">
    <property type="protein sequence ID" value="KAH6836551.1"/>
    <property type="molecule type" value="Genomic_DNA"/>
</dbReference>
<keyword evidence="10" id="KW-1185">Reference proteome</keyword>
<evidence type="ECO:0000256" key="4">
    <source>
        <dbReference type="ARBA" id="ARBA00022989"/>
    </source>
</evidence>
<evidence type="ECO:0000256" key="3">
    <source>
        <dbReference type="ARBA" id="ARBA00022692"/>
    </source>
</evidence>
<dbReference type="SUPFAM" id="SSF103473">
    <property type="entry name" value="MFS general substrate transporter"/>
    <property type="match status" value="1"/>
</dbReference>
<evidence type="ECO:0000256" key="8">
    <source>
        <dbReference type="SAM" id="Phobius"/>
    </source>
</evidence>
<evidence type="ECO:0008006" key="11">
    <source>
        <dbReference type="Google" id="ProtNLM"/>
    </source>
</evidence>
<evidence type="ECO:0000313" key="9">
    <source>
        <dbReference type="EMBL" id="KAH6836551.1"/>
    </source>
</evidence>
<feature type="transmembrane region" description="Helical" evidence="8">
    <location>
        <begin position="210"/>
        <end position="236"/>
    </location>
</feature>
<feature type="transmembrane region" description="Helical" evidence="8">
    <location>
        <begin position="443"/>
        <end position="463"/>
    </location>
</feature>
<keyword evidence="3 8" id="KW-0812">Transmembrane</keyword>
<proteinExistence type="inferred from homology"/>
<dbReference type="InterPro" id="IPR036259">
    <property type="entry name" value="MFS_trans_sf"/>
</dbReference>
<feature type="transmembrane region" description="Helical" evidence="8">
    <location>
        <begin position="71"/>
        <end position="91"/>
    </location>
</feature>
<evidence type="ECO:0000256" key="2">
    <source>
        <dbReference type="ARBA" id="ARBA00005982"/>
    </source>
</evidence>
<comment type="similarity">
    <text evidence="6">Belongs to the major facilitator superfamily. Phosphate:H(+) symporter (TC 2.A.1.9) family.</text>
</comment>
<feature type="region of interest" description="Disordered" evidence="7">
    <location>
        <begin position="1"/>
        <end position="27"/>
    </location>
</feature>
<evidence type="ECO:0000313" key="10">
    <source>
        <dbReference type="Proteomes" id="UP001190926"/>
    </source>
</evidence>
<dbReference type="InterPro" id="IPR018456">
    <property type="entry name" value="PTR2_symporter_CS"/>
</dbReference>
<protein>
    <recommendedName>
        <fullName evidence="11">Protein NRT1/ PTR FAMILY 2.7-like</fullName>
    </recommendedName>
</protein>
<reference evidence="9 10" key="1">
    <citation type="journal article" date="2021" name="Nat. Commun.">
        <title>Incipient diploidization of the medicinal plant Perilla within 10,000 years.</title>
        <authorList>
            <person name="Zhang Y."/>
            <person name="Shen Q."/>
            <person name="Leng L."/>
            <person name="Zhang D."/>
            <person name="Chen S."/>
            <person name="Shi Y."/>
            <person name="Ning Z."/>
            <person name="Chen S."/>
        </authorList>
    </citation>
    <scope>NUCLEOTIDE SEQUENCE [LARGE SCALE GENOMIC DNA]</scope>
    <source>
        <strain evidence="10">cv. PC099</strain>
    </source>
</reference>
<keyword evidence="4 8" id="KW-1133">Transmembrane helix</keyword>
<gene>
    <name evidence="9" type="ORF">C2S53_005170</name>
</gene>
<dbReference type="Gene3D" id="1.20.1250.20">
    <property type="entry name" value="MFS general substrate transporter like domains"/>
    <property type="match status" value="1"/>
</dbReference>
<evidence type="ECO:0000256" key="7">
    <source>
        <dbReference type="SAM" id="MobiDB-lite"/>
    </source>
</evidence>
<dbReference type="GO" id="GO:0016020">
    <property type="term" value="C:membrane"/>
    <property type="evidence" value="ECO:0007669"/>
    <property type="project" value="UniProtKB-SubCell"/>
</dbReference>
<evidence type="ECO:0000256" key="6">
    <source>
        <dbReference type="ARBA" id="ARBA00044504"/>
    </source>
</evidence>
<feature type="transmembrane region" description="Helical" evidence="8">
    <location>
        <begin position="141"/>
        <end position="161"/>
    </location>
</feature>
<name>A0AAD4JMG4_PERFH</name>
<dbReference type="GO" id="GO:0006857">
    <property type="term" value="P:oligopeptide transport"/>
    <property type="evidence" value="ECO:0007669"/>
    <property type="project" value="InterPro"/>
</dbReference>
<dbReference type="PANTHER" id="PTHR11654">
    <property type="entry name" value="OLIGOPEPTIDE TRANSPORTER-RELATED"/>
    <property type="match status" value="1"/>
</dbReference>
<comment type="subcellular location">
    <subcellularLocation>
        <location evidence="1">Membrane</location>
        <topology evidence="1">Multi-pass membrane protein</topology>
    </subcellularLocation>
</comment>
<evidence type="ECO:0000256" key="5">
    <source>
        <dbReference type="ARBA" id="ARBA00023136"/>
    </source>
</evidence>
<feature type="transmembrane region" description="Helical" evidence="8">
    <location>
        <begin position="483"/>
        <end position="506"/>
    </location>
</feature>
<feature type="transmembrane region" description="Helical" evidence="8">
    <location>
        <begin position="36"/>
        <end position="59"/>
    </location>
</feature>
<evidence type="ECO:0000256" key="1">
    <source>
        <dbReference type="ARBA" id="ARBA00004141"/>
    </source>
</evidence>
<feature type="transmembrane region" description="Helical" evidence="8">
    <location>
        <begin position="98"/>
        <end position="121"/>
    </location>
</feature>
<feature type="transmembrane region" description="Helical" evidence="8">
    <location>
        <begin position="182"/>
        <end position="204"/>
    </location>
</feature>
<keyword evidence="5 8" id="KW-0472">Membrane</keyword>